<evidence type="ECO:0000256" key="1">
    <source>
        <dbReference type="ARBA" id="ARBA00005254"/>
    </source>
</evidence>
<dbReference type="Proteomes" id="UP001310594">
    <property type="component" value="Unassembled WGS sequence"/>
</dbReference>
<dbReference type="SUPFAM" id="SSF52096">
    <property type="entry name" value="ClpP/crotonase"/>
    <property type="match status" value="1"/>
</dbReference>
<dbReference type="Gene3D" id="3.90.226.10">
    <property type="entry name" value="2-enoyl-CoA Hydratase, Chain A, domain 1"/>
    <property type="match status" value="1"/>
</dbReference>
<sequence>MAYKYLSTERRGDVYIITLQKPPENRLNIEACQELIRAFRHAEAELGQDAEGAVILKGNDARFFCTGLDLDERERNPHSSSDGFYPLLATILDFPFPTIALISGHVFGGACLLTLACDYRVMNSQRGYWQMPPVNAGLHHPGMGTLPRLKLSAPVAKKVLLQAHKYKAQEAFEDGIVDAIAPPDEMFEVALEYANTWKFKARMGVFGLLRNELVGAATDAYQRNAYVHHRQTSREPKVKL</sequence>
<keyword evidence="2" id="KW-0843">Virulence</keyword>
<dbReference type="GO" id="GO:0006635">
    <property type="term" value="P:fatty acid beta-oxidation"/>
    <property type="evidence" value="ECO:0007669"/>
    <property type="project" value="TreeGrafter"/>
</dbReference>
<evidence type="ECO:0000313" key="5">
    <source>
        <dbReference type="Proteomes" id="UP001310594"/>
    </source>
</evidence>
<dbReference type="Pfam" id="PF00378">
    <property type="entry name" value="ECH_1"/>
    <property type="match status" value="1"/>
</dbReference>
<evidence type="ECO:0000256" key="3">
    <source>
        <dbReference type="RuleBase" id="RU003707"/>
    </source>
</evidence>
<dbReference type="InterPro" id="IPR001753">
    <property type="entry name" value="Enoyl-CoA_hydra/iso"/>
</dbReference>
<gene>
    <name evidence="4" type="ORF">LTR97_002416</name>
</gene>
<dbReference type="GO" id="GO:0005777">
    <property type="term" value="C:peroxisome"/>
    <property type="evidence" value="ECO:0007669"/>
    <property type="project" value="TreeGrafter"/>
</dbReference>
<comment type="caution">
    <text evidence="4">The sequence shown here is derived from an EMBL/GenBank/DDBJ whole genome shotgun (WGS) entry which is preliminary data.</text>
</comment>
<evidence type="ECO:0000313" key="4">
    <source>
        <dbReference type="EMBL" id="KAK5705298.1"/>
    </source>
</evidence>
<dbReference type="PROSITE" id="PS00166">
    <property type="entry name" value="ENOYL_COA_HYDRATASE"/>
    <property type="match status" value="1"/>
</dbReference>
<name>A0AAN7WFT3_9PEZI</name>
<dbReference type="EMBL" id="JAVRQU010000003">
    <property type="protein sequence ID" value="KAK5705298.1"/>
    <property type="molecule type" value="Genomic_DNA"/>
</dbReference>
<dbReference type="PANTHER" id="PTHR11941">
    <property type="entry name" value="ENOYL-COA HYDRATASE-RELATED"/>
    <property type="match status" value="1"/>
</dbReference>
<reference evidence="4" key="1">
    <citation type="submission" date="2023-08" db="EMBL/GenBank/DDBJ databases">
        <title>Black Yeasts Isolated from many extreme environments.</title>
        <authorList>
            <person name="Coleine C."/>
            <person name="Stajich J.E."/>
            <person name="Selbmann L."/>
        </authorList>
    </citation>
    <scope>NUCLEOTIDE SEQUENCE</scope>
    <source>
        <strain evidence="4">CCFEE 5810</strain>
    </source>
</reference>
<dbReference type="GO" id="GO:0004165">
    <property type="term" value="F:delta(3)-delta(2)-enoyl-CoA isomerase activity"/>
    <property type="evidence" value="ECO:0007669"/>
    <property type="project" value="TreeGrafter"/>
</dbReference>
<accession>A0AAN7WFT3</accession>
<comment type="similarity">
    <text evidence="1 3">Belongs to the enoyl-CoA hydratase/isomerase family.</text>
</comment>
<protein>
    <submittedName>
        <fullName evidence="4">Uncharacterized protein</fullName>
    </submittedName>
</protein>
<dbReference type="InterPro" id="IPR029045">
    <property type="entry name" value="ClpP/crotonase-like_dom_sf"/>
</dbReference>
<proteinExistence type="inferred from homology"/>
<dbReference type="CDD" id="cd06558">
    <property type="entry name" value="crotonase-like"/>
    <property type="match status" value="1"/>
</dbReference>
<organism evidence="4 5">
    <name type="scientific">Elasticomyces elasticus</name>
    <dbReference type="NCBI Taxonomy" id="574655"/>
    <lineage>
        <taxon>Eukaryota</taxon>
        <taxon>Fungi</taxon>
        <taxon>Dikarya</taxon>
        <taxon>Ascomycota</taxon>
        <taxon>Pezizomycotina</taxon>
        <taxon>Dothideomycetes</taxon>
        <taxon>Dothideomycetidae</taxon>
        <taxon>Mycosphaerellales</taxon>
        <taxon>Teratosphaeriaceae</taxon>
        <taxon>Elasticomyces</taxon>
    </lineage>
</organism>
<dbReference type="PANTHER" id="PTHR11941:SF75">
    <property type="entry name" value="ENOYL-COA HYDRATASE_ISOMERASE FAMILY PROTEIN"/>
    <property type="match status" value="1"/>
</dbReference>
<dbReference type="InterPro" id="IPR018376">
    <property type="entry name" value="Enoyl-CoA_hyd/isom_CS"/>
</dbReference>
<evidence type="ECO:0000256" key="2">
    <source>
        <dbReference type="ARBA" id="ARBA00023026"/>
    </source>
</evidence>
<dbReference type="AlphaFoldDB" id="A0AAN7WFT3"/>